<gene>
    <name evidence="1" type="ORF">SAMN02745202_01224</name>
</gene>
<dbReference type="AlphaFoldDB" id="A0A1T4NXY8"/>
<dbReference type="Proteomes" id="UP000190065">
    <property type="component" value="Unassembled WGS sequence"/>
</dbReference>
<protein>
    <submittedName>
        <fullName evidence="1">Uncharacterized protein</fullName>
    </submittedName>
</protein>
<reference evidence="1 2" key="1">
    <citation type="submission" date="2017-02" db="EMBL/GenBank/DDBJ databases">
        <authorList>
            <person name="Peterson S.W."/>
        </authorList>
    </citation>
    <scope>NUCLEOTIDE SEQUENCE [LARGE SCALE GENOMIC DNA]</scope>
    <source>
        <strain evidence="1 2">ATCC 43324</strain>
    </source>
</reference>
<evidence type="ECO:0000313" key="2">
    <source>
        <dbReference type="Proteomes" id="UP000190065"/>
    </source>
</evidence>
<accession>A0A1T4NXY8</accession>
<name>A0A1T4NXY8_9BACT</name>
<evidence type="ECO:0000313" key="1">
    <source>
        <dbReference type="EMBL" id="SJZ84089.1"/>
    </source>
</evidence>
<dbReference type="STRING" id="28136.SAMN02745202_01224"/>
<organism evidence="1 2">
    <name type="scientific">Segatella oulorum</name>
    <dbReference type="NCBI Taxonomy" id="28136"/>
    <lineage>
        <taxon>Bacteria</taxon>
        <taxon>Pseudomonadati</taxon>
        <taxon>Bacteroidota</taxon>
        <taxon>Bacteroidia</taxon>
        <taxon>Bacteroidales</taxon>
        <taxon>Prevotellaceae</taxon>
        <taxon>Segatella</taxon>
    </lineage>
</organism>
<dbReference type="EMBL" id="FUXK01000012">
    <property type="protein sequence ID" value="SJZ84089.1"/>
    <property type="molecule type" value="Genomic_DNA"/>
</dbReference>
<proteinExistence type="predicted"/>
<sequence>MKTSIYLIFGSFININCYLCTQKKIYGSTYFILLGRKYL</sequence>